<dbReference type="VEuPathDB" id="VectorBase:GPPI011171"/>
<dbReference type="EnsemblMetazoa" id="GPPI011171-RA">
    <property type="protein sequence ID" value="GPPI011171-PA"/>
    <property type="gene ID" value="GPPI011171"/>
</dbReference>
<keyword evidence="3" id="KW-1185">Reference proteome</keyword>
<protein>
    <submittedName>
        <fullName evidence="2">Uncharacterized protein</fullName>
    </submittedName>
</protein>
<feature type="transmembrane region" description="Helical" evidence="1">
    <location>
        <begin position="35"/>
        <end position="56"/>
    </location>
</feature>
<keyword evidence="1" id="KW-0812">Transmembrane</keyword>
<reference evidence="2" key="2">
    <citation type="submission" date="2020-05" db="UniProtKB">
        <authorList>
            <consortium name="EnsemblMetazoa"/>
        </authorList>
    </citation>
    <scope>IDENTIFICATION</scope>
    <source>
        <strain evidence="2">IAEA</strain>
    </source>
</reference>
<reference evidence="3" key="1">
    <citation type="submission" date="2015-01" db="EMBL/GenBank/DDBJ databases">
        <authorList>
            <person name="Aksoy S."/>
            <person name="Warren W."/>
            <person name="Wilson R.K."/>
        </authorList>
    </citation>
    <scope>NUCLEOTIDE SEQUENCE [LARGE SCALE GENOMIC DNA]</scope>
    <source>
        <strain evidence="3">IAEA</strain>
    </source>
</reference>
<evidence type="ECO:0000313" key="2">
    <source>
        <dbReference type="EnsemblMetazoa" id="GPPI011171-PA"/>
    </source>
</evidence>
<organism evidence="2 3">
    <name type="scientific">Glossina palpalis gambiensis</name>
    <dbReference type="NCBI Taxonomy" id="67801"/>
    <lineage>
        <taxon>Eukaryota</taxon>
        <taxon>Metazoa</taxon>
        <taxon>Ecdysozoa</taxon>
        <taxon>Arthropoda</taxon>
        <taxon>Hexapoda</taxon>
        <taxon>Insecta</taxon>
        <taxon>Pterygota</taxon>
        <taxon>Neoptera</taxon>
        <taxon>Endopterygota</taxon>
        <taxon>Diptera</taxon>
        <taxon>Brachycera</taxon>
        <taxon>Muscomorpha</taxon>
        <taxon>Hippoboscoidea</taxon>
        <taxon>Glossinidae</taxon>
        <taxon>Glossina</taxon>
    </lineage>
</organism>
<dbReference type="AlphaFoldDB" id="A0A1B0AWI5"/>
<sequence length="148" mass="16623">MSTNVGYANKESVLEKCCIFTGYGSEVNGDDDCRMLMVMLSMMVMMMMIEGSCSCCRRKCSSCVMMWPPPSPGSGVRPNCRDIVGVVKSARQRDGWGLGEGWNIYDDYVAKRIKSIFDSNSDESKYLLPRIYMYDVHAHTSNPNSIII</sequence>
<dbReference type="EMBL" id="JXJN01004795">
    <property type="status" value="NOT_ANNOTATED_CDS"/>
    <property type="molecule type" value="Genomic_DNA"/>
</dbReference>
<keyword evidence="1" id="KW-0472">Membrane</keyword>
<evidence type="ECO:0000313" key="3">
    <source>
        <dbReference type="Proteomes" id="UP000092460"/>
    </source>
</evidence>
<evidence type="ECO:0000256" key="1">
    <source>
        <dbReference type="SAM" id="Phobius"/>
    </source>
</evidence>
<dbReference type="EMBL" id="JXJN01004796">
    <property type="status" value="NOT_ANNOTATED_CDS"/>
    <property type="molecule type" value="Genomic_DNA"/>
</dbReference>
<dbReference type="EMBL" id="JXJN01004794">
    <property type="status" value="NOT_ANNOTATED_CDS"/>
    <property type="molecule type" value="Genomic_DNA"/>
</dbReference>
<name>A0A1B0AWI5_9MUSC</name>
<proteinExistence type="predicted"/>
<accession>A0A1B0AWI5</accession>
<dbReference type="EMBL" id="JXJN01004793">
    <property type="status" value="NOT_ANNOTATED_CDS"/>
    <property type="molecule type" value="Genomic_DNA"/>
</dbReference>
<dbReference type="Proteomes" id="UP000092460">
    <property type="component" value="Unassembled WGS sequence"/>
</dbReference>
<keyword evidence="1" id="KW-1133">Transmembrane helix</keyword>